<evidence type="ECO:0000313" key="3">
    <source>
        <dbReference type="Proteomes" id="UP001055108"/>
    </source>
</evidence>
<dbReference type="AlphaFoldDB" id="A0AA37HTS3"/>
<protein>
    <submittedName>
        <fullName evidence="2">Uncharacterized protein</fullName>
    </submittedName>
</protein>
<name>A0AA37HTS3_9HYPH</name>
<organism evidence="2 3">
    <name type="scientific">Methylobacterium gregans</name>
    <dbReference type="NCBI Taxonomy" id="374424"/>
    <lineage>
        <taxon>Bacteria</taxon>
        <taxon>Pseudomonadati</taxon>
        <taxon>Pseudomonadota</taxon>
        <taxon>Alphaproteobacteria</taxon>
        <taxon>Hyphomicrobiales</taxon>
        <taxon>Methylobacteriaceae</taxon>
        <taxon>Methylobacterium</taxon>
    </lineage>
</organism>
<keyword evidence="1" id="KW-1133">Transmembrane helix</keyword>
<reference evidence="2" key="2">
    <citation type="submission" date="2021-08" db="EMBL/GenBank/DDBJ databases">
        <authorList>
            <person name="Tani A."/>
            <person name="Ola A."/>
            <person name="Ogura Y."/>
            <person name="Katsura K."/>
            <person name="Hayashi T."/>
        </authorList>
    </citation>
    <scope>NUCLEOTIDE SEQUENCE</scope>
    <source>
        <strain evidence="2">NBRC 103626</strain>
    </source>
</reference>
<keyword evidence="3" id="KW-1185">Reference proteome</keyword>
<gene>
    <name evidence="2" type="ORF">NBEOAGPD_4767</name>
</gene>
<keyword evidence="1" id="KW-0812">Transmembrane</keyword>
<proteinExistence type="predicted"/>
<dbReference type="EMBL" id="BPQM01000142">
    <property type="protein sequence ID" value="GJD81516.1"/>
    <property type="molecule type" value="Genomic_DNA"/>
</dbReference>
<dbReference type="Proteomes" id="UP001055108">
    <property type="component" value="Unassembled WGS sequence"/>
</dbReference>
<dbReference type="RefSeq" id="WP_238306747.1">
    <property type="nucleotide sequence ID" value="NZ_BPQM01000142.1"/>
</dbReference>
<accession>A0AA37HTS3</accession>
<reference evidence="2" key="1">
    <citation type="journal article" date="2016" name="Front. Microbiol.">
        <title>Genome Sequence of the Piezophilic, Mesophilic Sulfate-Reducing Bacterium Desulfovibrio indicus J2T.</title>
        <authorList>
            <person name="Cao J."/>
            <person name="Maignien L."/>
            <person name="Shao Z."/>
            <person name="Alain K."/>
            <person name="Jebbar M."/>
        </authorList>
    </citation>
    <scope>NUCLEOTIDE SEQUENCE</scope>
    <source>
        <strain evidence="2">NBRC 103626</strain>
    </source>
</reference>
<evidence type="ECO:0000256" key="1">
    <source>
        <dbReference type="SAM" id="Phobius"/>
    </source>
</evidence>
<feature type="transmembrane region" description="Helical" evidence="1">
    <location>
        <begin position="34"/>
        <end position="53"/>
    </location>
</feature>
<sequence>MRASSQILPNRRTGAATEPRIVAVLREAVAPANLALGAVLLLGWFALVSWTGAGPAGWQARLCAGLDLQPRACGSVQLTDEAAALRPAEAGRAS</sequence>
<keyword evidence="1" id="KW-0472">Membrane</keyword>
<comment type="caution">
    <text evidence="2">The sequence shown here is derived from an EMBL/GenBank/DDBJ whole genome shotgun (WGS) entry which is preliminary data.</text>
</comment>
<evidence type="ECO:0000313" key="2">
    <source>
        <dbReference type="EMBL" id="GJD81516.1"/>
    </source>
</evidence>